<accession>A0A239L5U4</accession>
<evidence type="ECO:0000313" key="2">
    <source>
        <dbReference type="Proteomes" id="UP000198282"/>
    </source>
</evidence>
<reference evidence="1 2" key="1">
    <citation type="submission" date="2017-06" db="EMBL/GenBank/DDBJ databases">
        <authorList>
            <person name="Kim H.J."/>
            <person name="Triplett B.A."/>
        </authorList>
    </citation>
    <scope>NUCLEOTIDE SEQUENCE [LARGE SCALE GENOMIC DNA]</scope>
    <source>
        <strain evidence="1 2">CGMCC 4.2132</strain>
    </source>
</reference>
<dbReference type="EMBL" id="FZOD01000030">
    <property type="protein sequence ID" value="SNT25268.1"/>
    <property type="molecule type" value="Genomic_DNA"/>
</dbReference>
<proteinExistence type="predicted"/>
<dbReference type="Proteomes" id="UP000198282">
    <property type="component" value="Unassembled WGS sequence"/>
</dbReference>
<gene>
    <name evidence="1" type="ORF">SAMN05216276_103091</name>
</gene>
<sequence>MSACRDSASRTHGDLLSHDDAYAARLVTLAELAVSPEVRALVKPWGPPTPRRLAGIARIFGGRVHPVPSWEVPA</sequence>
<evidence type="ECO:0000313" key="1">
    <source>
        <dbReference type="EMBL" id="SNT25268.1"/>
    </source>
</evidence>
<dbReference type="AlphaFoldDB" id="A0A239L5U4"/>
<name>A0A239L5U4_9ACTN</name>
<dbReference type="RefSeq" id="WP_089210137.1">
    <property type="nucleotide sequence ID" value="NZ_FZOD01000030.1"/>
</dbReference>
<organism evidence="1 2">
    <name type="scientific">Streptosporangium subroseum</name>
    <dbReference type="NCBI Taxonomy" id="106412"/>
    <lineage>
        <taxon>Bacteria</taxon>
        <taxon>Bacillati</taxon>
        <taxon>Actinomycetota</taxon>
        <taxon>Actinomycetes</taxon>
        <taxon>Streptosporangiales</taxon>
        <taxon>Streptosporangiaceae</taxon>
        <taxon>Streptosporangium</taxon>
    </lineage>
</organism>
<protein>
    <submittedName>
        <fullName evidence="1">Uncharacterized protein</fullName>
    </submittedName>
</protein>
<keyword evidence="2" id="KW-1185">Reference proteome</keyword>